<dbReference type="PROSITE" id="PS00078">
    <property type="entry name" value="COX2"/>
    <property type="match status" value="1"/>
</dbReference>
<dbReference type="GO" id="GO:0016491">
    <property type="term" value="F:oxidoreductase activity"/>
    <property type="evidence" value="ECO:0007669"/>
    <property type="project" value="InterPro"/>
</dbReference>
<organism evidence="17 18">
    <name type="scientific">Rubrivivax gelatinosus</name>
    <name type="common">Rhodocyclus gelatinosus</name>
    <name type="synonym">Rhodopseudomonas gelatinosa</name>
    <dbReference type="NCBI Taxonomy" id="28068"/>
    <lineage>
        <taxon>Bacteria</taxon>
        <taxon>Pseudomonadati</taxon>
        <taxon>Pseudomonadota</taxon>
        <taxon>Betaproteobacteria</taxon>
        <taxon>Burkholderiales</taxon>
        <taxon>Sphaerotilaceae</taxon>
        <taxon>Rubrivivax</taxon>
    </lineage>
</organism>
<evidence type="ECO:0000256" key="5">
    <source>
        <dbReference type="ARBA" id="ARBA00022660"/>
    </source>
</evidence>
<dbReference type="GO" id="GO:0005507">
    <property type="term" value="F:copper ion binding"/>
    <property type="evidence" value="ECO:0007669"/>
    <property type="project" value="InterPro"/>
</dbReference>
<evidence type="ECO:0000256" key="6">
    <source>
        <dbReference type="ARBA" id="ARBA00022692"/>
    </source>
</evidence>
<evidence type="ECO:0000256" key="11">
    <source>
        <dbReference type="ARBA" id="ARBA00023136"/>
    </source>
</evidence>
<dbReference type="InterPro" id="IPR002429">
    <property type="entry name" value="CcO_II-like_C"/>
</dbReference>
<dbReference type="Gene3D" id="2.60.40.420">
    <property type="entry name" value="Cupredoxins - blue copper proteins"/>
    <property type="match status" value="1"/>
</dbReference>
<dbReference type="GO" id="GO:0004129">
    <property type="term" value="F:cytochrome-c oxidase activity"/>
    <property type="evidence" value="ECO:0007669"/>
    <property type="project" value="UniProtKB-EC"/>
</dbReference>
<evidence type="ECO:0000256" key="7">
    <source>
        <dbReference type="ARBA" id="ARBA00022723"/>
    </source>
</evidence>
<evidence type="ECO:0000256" key="14">
    <source>
        <dbReference type="ARBA" id="ARBA00047816"/>
    </source>
</evidence>
<dbReference type="PANTHER" id="PTHR22888:SF9">
    <property type="entry name" value="CYTOCHROME C OXIDASE SUBUNIT 2"/>
    <property type="match status" value="1"/>
</dbReference>
<evidence type="ECO:0000256" key="9">
    <source>
        <dbReference type="ARBA" id="ARBA00022989"/>
    </source>
</evidence>
<evidence type="ECO:0000256" key="4">
    <source>
        <dbReference type="ARBA" id="ARBA00022448"/>
    </source>
</evidence>
<dbReference type="NCBIfam" id="TIGR02866">
    <property type="entry name" value="CoxB"/>
    <property type="match status" value="1"/>
</dbReference>
<evidence type="ECO:0000256" key="2">
    <source>
        <dbReference type="ARBA" id="ARBA00004418"/>
    </source>
</evidence>
<dbReference type="InterPro" id="IPR001505">
    <property type="entry name" value="Copper_CuA"/>
</dbReference>
<evidence type="ECO:0000256" key="1">
    <source>
        <dbReference type="ARBA" id="ARBA00004141"/>
    </source>
</evidence>
<protein>
    <recommendedName>
        <fullName evidence="13">Cytochrome aa3 subunit 2</fullName>
    </recommendedName>
</protein>
<reference evidence="17 18" key="1">
    <citation type="submission" date="2019-03" db="EMBL/GenBank/DDBJ databases">
        <title>Genomic Encyclopedia of Type Strains, Phase IV (KMG-IV): sequencing the most valuable type-strain genomes for metagenomic binning, comparative biology and taxonomic classification.</title>
        <authorList>
            <person name="Goeker M."/>
        </authorList>
    </citation>
    <scope>NUCLEOTIDE SEQUENCE [LARGE SCALE GENOMIC DNA]</scope>
    <source>
        <strain evidence="17 18">DSM 1709</strain>
    </source>
</reference>
<comment type="caution">
    <text evidence="17">The sequence shown here is derived from an EMBL/GenBank/DDBJ whole genome shotgun (WGS) entry which is preliminary data.</text>
</comment>
<sequence length="191" mass="20304">MAGAAALVFTGTLAAWMLAMRRQAPPDEARARRDGRRWLVGGGLLLPSVAVLALLVLGSPAALHQLPLPGTGTAPLRVHAVGLQWHWELVYPDAGISLVDELRIPAGRPVDVHTESRDVIHSFWVPRLGGKLDAIPGHVRVVRLQADAPGRYRGVCAEFCGPGHAGMAMTVVAMEPAEFDAWLAAQPGAAR</sequence>
<keyword evidence="6 15" id="KW-0812">Transmembrane</keyword>
<comment type="similarity">
    <text evidence="3">Belongs to the cytochrome c oxidase subunit 2 family.</text>
</comment>
<keyword evidence="7" id="KW-0479">Metal-binding</keyword>
<dbReference type="GO" id="GO:0042597">
    <property type="term" value="C:periplasmic space"/>
    <property type="evidence" value="ECO:0007669"/>
    <property type="project" value="UniProtKB-SubCell"/>
</dbReference>
<evidence type="ECO:0000256" key="13">
    <source>
        <dbReference type="ARBA" id="ARBA00031399"/>
    </source>
</evidence>
<evidence type="ECO:0000313" key="17">
    <source>
        <dbReference type="EMBL" id="TCP05665.1"/>
    </source>
</evidence>
<keyword evidence="5" id="KW-0679">Respiratory chain</keyword>
<name>A0A4R2MJY4_RUBGE</name>
<dbReference type="InterPro" id="IPR014222">
    <property type="entry name" value="Cyt_c_oxidase_su2"/>
</dbReference>
<dbReference type="AlphaFoldDB" id="A0A4R2MJY4"/>
<evidence type="ECO:0000256" key="10">
    <source>
        <dbReference type="ARBA" id="ARBA00023008"/>
    </source>
</evidence>
<comment type="catalytic activity">
    <reaction evidence="14">
        <text>4 Fe(II)-[cytochrome c] + O2 + 8 H(+)(in) = 4 Fe(III)-[cytochrome c] + 2 H2O + 4 H(+)(out)</text>
        <dbReference type="Rhea" id="RHEA:11436"/>
        <dbReference type="Rhea" id="RHEA-COMP:10350"/>
        <dbReference type="Rhea" id="RHEA-COMP:14399"/>
        <dbReference type="ChEBI" id="CHEBI:15377"/>
        <dbReference type="ChEBI" id="CHEBI:15378"/>
        <dbReference type="ChEBI" id="CHEBI:15379"/>
        <dbReference type="ChEBI" id="CHEBI:29033"/>
        <dbReference type="ChEBI" id="CHEBI:29034"/>
        <dbReference type="EC" id="7.1.1.9"/>
    </reaction>
</comment>
<accession>A0A4R2MJY4</accession>
<keyword evidence="9 15" id="KW-1133">Transmembrane helix</keyword>
<gene>
    <name evidence="17" type="ORF">EV684_101537</name>
</gene>
<evidence type="ECO:0000256" key="3">
    <source>
        <dbReference type="ARBA" id="ARBA00007866"/>
    </source>
</evidence>
<keyword evidence="4" id="KW-0813">Transport</keyword>
<dbReference type="GO" id="GO:0016020">
    <property type="term" value="C:membrane"/>
    <property type="evidence" value="ECO:0007669"/>
    <property type="project" value="UniProtKB-SubCell"/>
</dbReference>
<feature type="transmembrane region" description="Helical" evidence="15">
    <location>
        <begin position="38"/>
        <end position="57"/>
    </location>
</feature>
<dbReference type="Proteomes" id="UP000295106">
    <property type="component" value="Unassembled WGS sequence"/>
</dbReference>
<feature type="domain" description="Cytochrome oxidase subunit II copper A binding" evidence="16">
    <location>
        <begin position="73"/>
        <end position="185"/>
    </location>
</feature>
<keyword evidence="11 15" id="KW-0472">Membrane</keyword>
<evidence type="ECO:0000259" key="16">
    <source>
        <dbReference type="PROSITE" id="PS50857"/>
    </source>
</evidence>
<dbReference type="Pfam" id="PF00116">
    <property type="entry name" value="COX2"/>
    <property type="match status" value="1"/>
</dbReference>
<comment type="function">
    <text evidence="12">Subunits I and II form the functional core of the enzyme complex. Electrons originating in cytochrome c are transferred via heme a and Cu(A) to the binuclear center formed by heme a3 and Cu(B).</text>
</comment>
<keyword evidence="10" id="KW-0186">Copper</keyword>
<dbReference type="EMBL" id="SLXD01000001">
    <property type="protein sequence ID" value="TCP05665.1"/>
    <property type="molecule type" value="Genomic_DNA"/>
</dbReference>
<evidence type="ECO:0000256" key="15">
    <source>
        <dbReference type="SAM" id="Phobius"/>
    </source>
</evidence>
<dbReference type="PANTHER" id="PTHR22888">
    <property type="entry name" value="CYTOCHROME C OXIDASE, SUBUNIT II"/>
    <property type="match status" value="1"/>
</dbReference>
<dbReference type="SUPFAM" id="SSF49503">
    <property type="entry name" value="Cupredoxins"/>
    <property type="match status" value="1"/>
</dbReference>
<dbReference type="InterPro" id="IPR008972">
    <property type="entry name" value="Cupredoxin"/>
</dbReference>
<dbReference type="GO" id="GO:0042773">
    <property type="term" value="P:ATP synthesis coupled electron transport"/>
    <property type="evidence" value="ECO:0007669"/>
    <property type="project" value="TreeGrafter"/>
</dbReference>
<evidence type="ECO:0000256" key="12">
    <source>
        <dbReference type="ARBA" id="ARBA00024688"/>
    </source>
</evidence>
<dbReference type="InterPro" id="IPR045187">
    <property type="entry name" value="CcO_II"/>
</dbReference>
<dbReference type="OrthoDB" id="9773456at2"/>
<comment type="subcellular location">
    <subcellularLocation>
        <location evidence="1">Membrane</location>
        <topology evidence="1">Multi-pass membrane protein</topology>
    </subcellularLocation>
    <subcellularLocation>
        <location evidence="2">Periplasm</location>
    </subcellularLocation>
</comment>
<proteinExistence type="inferred from homology"/>
<keyword evidence="8" id="KW-0249">Electron transport</keyword>
<dbReference type="PROSITE" id="PS50857">
    <property type="entry name" value="COX2_CUA"/>
    <property type="match status" value="1"/>
</dbReference>
<evidence type="ECO:0000256" key="8">
    <source>
        <dbReference type="ARBA" id="ARBA00022982"/>
    </source>
</evidence>
<evidence type="ECO:0000313" key="18">
    <source>
        <dbReference type="Proteomes" id="UP000295106"/>
    </source>
</evidence>